<evidence type="ECO:0000256" key="2">
    <source>
        <dbReference type="SAM" id="SignalP"/>
    </source>
</evidence>
<feature type="region of interest" description="Disordered" evidence="1">
    <location>
        <begin position="20"/>
        <end position="39"/>
    </location>
</feature>
<organism evidence="4">
    <name type="scientific">Solibacter usitatus (strain Ellin6076)</name>
    <dbReference type="NCBI Taxonomy" id="234267"/>
    <lineage>
        <taxon>Bacteria</taxon>
        <taxon>Pseudomonadati</taxon>
        <taxon>Acidobacteriota</taxon>
        <taxon>Terriglobia</taxon>
        <taxon>Bryobacterales</taxon>
        <taxon>Solibacteraceae</taxon>
        <taxon>Candidatus Solibacter</taxon>
    </lineage>
</organism>
<evidence type="ECO:0000259" key="3">
    <source>
        <dbReference type="Pfam" id="PF04972"/>
    </source>
</evidence>
<keyword evidence="2" id="KW-0732">Signal</keyword>
<gene>
    <name evidence="4" type="ordered locus">Acid_0890</name>
</gene>
<dbReference type="InParanoid" id="Q02AM7"/>
<feature type="compositionally biased region" description="Basic and acidic residues" evidence="1">
    <location>
        <begin position="125"/>
        <end position="137"/>
    </location>
</feature>
<dbReference type="OrthoDB" id="129917at2"/>
<proteinExistence type="predicted"/>
<dbReference type="InterPro" id="IPR007055">
    <property type="entry name" value="BON_dom"/>
</dbReference>
<dbReference type="Pfam" id="PF04972">
    <property type="entry name" value="BON"/>
    <property type="match status" value="1"/>
</dbReference>
<feature type="chain" id="PRO_5004163829" description="BON domain-containing protein" evidence="2">
    <location>
        <begin position="21"/>
        <end position="137"/>
    </location>
</feature>
<dbReference type="eggNOG" id="ENOG502ZU09">
    <property type="taxonomic scope" value="Bacteria"/>
</dbReference>
<protein>
    <recommendedName>
        <fullName evidence="3">BON domain-containing protein</fullName>
    </recommendedName>
</protein>
<sequence precursor="true">MRTIGLCVVALALLVTGARAEPQTPARKPPAAKSQPKLTDAQLEAAIRAKFAKSKIHEDKFTVRVQGGVAHIEGKTDVIQHKGVATRMARTAGAVMVDNRVQISQAAKDKAAGNLEQGRRRVQVKRGDTRSDERPPK</sequence>
<feature type="domain" description="BON" evidence="3">
    <location>
        <begin position="39"/>
        <end position="103"/>
    </location>
</feature>
<dbReference type="STRING" id="234267.Acid_0890"/>
<feature type="signal peptide" evidence="2">
    <location>
        <begin position="1"/>
        <end position="20"/>
    </location>
</feature>
<evidence type="ECO:0000313" key="4">
    <source>
        <dbReference type="EMBL" id="ABJ81889.1"/>
    </source>
</evidence>
<evidence type="ECO:0000256" key="1">
    <source>
        <dbReference type="SAM" id="MobiDB-lite"/>
    </source>
</evidence>
<accession>Q02AM7</accession>
<name>Q02AM7_SOLUE</name>
<reference evidence="4" key="1">
    <citation type="submission" date="2006-10" db="EMBL/GenBank/DDBJ databases">
        <title>Complete sequence of Solibacter usitatus Ellin6076.</title>
        <authorList>
            <consortium name="US DOE Joint Genome Institute"/>
            <person name="Copeland A."/>
            <person name="Lucas S."/>
            <person name="Lapidus A."/>
            <person name="Barry K."/>
            <person name="Detter J.C."/>
            <person name="Glavina del Rio T."/>
            <person name="Hammon N."/>
            <person name="Israni S."/>
            <person name="Dalin E."/>
            <person name="Tice H."/>
            <person name="Pitluck S."/>
            <person name="Thompson L.S."/>
            <person name="Brettin T."/>
            <person name="Bruce D."/>
            <person name="Han C."/>
            <person name="Tapia R."/>
            <person name="Gilna P."/>
            <person name="Schmutz J."/>
            <person name="Larimer F."/>
            <person name="Land M."/>
            <person name="Hauser L."/>
            <person name="Kyrpides N."/>
            <person name="Mikhailova N."/>
            <person name="Janssen P.H."/>
            <person name="Kuske C.R."/>
            <person name="Richardson P."/>
        </authorList>
    </citation>
    <scope>NUCLEOTIDE SEQUENCE</scope>
    <source>
        <strain evidence="4">Ellin6076</strain>
    </source>
</reference>
<dbReference type="KEGG" id="sus:Acid_0890"/>
<dbReference type="HOGENOM" id="CLU_1863850_0_0_0"/>
<feature type="region of interest" description="Disordered" evidence="1">
    <location>
        <begin position="108"/>
        <end position="137"/>
    </location>
</feature>
<dbReference type="EMBL" id="CP000473">
    <property type="protein sequence ID" value="ABJ81889.1"/>
    <property type="molecule type" value="Genomic_DNA"/>
</dbReference>
<dbReference type="AlphaFoldDB" id="Q02AM7"/>